<dbReference type="PANTHER" id="PTHR43194:SF2">
    <property type="entry name" value="PEROXISOMAL MEMBRANE PROTEIN LPX1"/>
    <property type="match status" value="1"/>
</dbReference>
<dbReference type="PANTHER" id="PTHR43194">
    <property type="entry name" value="HYDROLASE ALPHA/BETA FOLD FAMILY"/>
    <property type="match status" value="1"/>
</dbReference>
<dbReference type="InterPro" id="IPR000073">
    <property type="entry name" value="AB_hydrolase_1"/>
</dbReference>
<keyword evidence="2" id="KW-0378">Hydrolase</keyword>
<dbReference type="Pfam" id="PF00561">
    <property type="entry name" value="Abhydrolase_1"/>
    <property type="match status" value="1"/>
</dbReference>
<keyword evidence="3" id="KW-1185">Reference proteome</keyword>
<evidence type="ECO:0000313" key="2">
    <source>
        <dbReference type="EMBL" id="GAA3766185.1"/>
    </source>
</evidence>
<dbReference type="PRINTS" id="PR00412">
    <property type="entry name" value="EPOXHYDRLASE"/>
</dbReference>
<comment type="caution">
    <text evidence="2">The sequence shown here is derived from an EMBL/GenBank/DDBJ whole genome shotgun (WGS) entry which is preliminary data.</text>
</comment>
<name>A0ABP7GM75_9ACTN</name>
<sequence length="282" mass="30235">MAINQLGDSEGTMHSLRRPGGQLAYDGYGDLESTKPLVVCVPGMGDHRTTYRFLGPALAEAGYRVAAMDLRGHGDSDPTFDSYDDPAMGSDLIALVEELGGGPAVLVGNSMGAAAAAWAAAQRPELVSGLVLLGPFLRSAQSGPVTRLLMRLAFLRPWGPAVVGSYFAKLHAGRTPKDHAEHLATVRAVLRQRDHYRAIVRTLGTSHDPVEARLGEIEAPALVLMGELDPDWPDPAAEAAWIAERLDARVVMVAESGHYPQSQRSDLVVPAILEFSRELGRD</sequence>
<gene>
    <name evidence="2" type="ORF">GCM10022402_49220</name>
</gene>
<proteinExistence type="predicted"/>
<dbReference type="PRINTS" id="PR00111">
    <property type="entry name" value="ABHYDROLASE"/>
</dbReference>
<reference evidence="3" key="1">
    <citation type="journal article" date="2019" name="Int. J. Syst. Evol. Microbiol.">
        <title>The Global Catalogue of Microorganisms (GCM) 10K type strain sequencing project: providing services to taxonomists for standard genome sequencing and annotation.</title>
        <authorList>
            <consortium name="The Broad Institute Genomics Platform"/>
            <consortium name="The Broad Institute Genome Sequencing Center for Infectious Disease"/>
            <person name="Wu L."/>
            <person name="Ma J."/>
        </authorList>
    </citation>
    <scope>NUCLEOTIDE SEQUENCE [LARGE SCALE GENOMIC DNA]</scope>
    <source>
        <strain evidence="3">JCM 17137</strain>
    </source>
</reference>
<organism evidence="2 3">
    <name type="scientific">Salinactinospora qingdaonensis</name>
    <dbReference type="NCBI Taxonomy" id="702744"/>
    <lineage>
        <taxon>Bacteria</taxon>
        <taxon>Bacillati</taxon>
        <taxon>Actinomycetota</taxon>
        <taxon>Actinomycetes</taxon>
        <taxon>Streptosporangiales</taxon>
        <taxon>Nocardiopsidaceae</taxon>
        <taxon>Salinactinospora</taxon>
    </lineage>
</organism>
<dbReference type="SUPFAM" id="SSF53474">
    <property type="entry name" value="alpha/beta-Hydrolases"/>
    <property type="match status" value="1"/>
</dbReference>
<feature type="domain" description="AB hydrolase-1" evidence="1">
    <location>
        <begin position="36"/>
        <end position="262"/>
    </location>
</feature>
<dbReference type="InterPro" id="IPR050228">
    <property type="entry name" value="Carboxylesterase_BioH"/>
</dbReference>
<protein>
    <submittedName>
        <fullName evidence="2">Alpha/beta hydrolase</fullName>
    </submittedName>
</protein>
<dbReference type="InterPro" id="IPR029058">
    <property type="entry name" value="AB_hydrolase_fold"/>
</dbReference>
<dbReference type="InterPro" id="IPR000639">
    <property type="entry name" value="Epox_hydrolase-like"/>
</dbReference>
<dbReference type="EMBL" id="BAABDD010000051">
    <property type="protein sequence ID" value="GAA3766185.1"/>
    <property type="molecule type" value="Genomic_DNA"/>
</dbReference>
<dbReference type="Gene3D" id="3.40.50.1820">
    <property type="entry name" value="alpha/beta hydrolase"/>
    <property type="match status" value="1"/>
</dbReference>
<evidence type="ECO:0000259" key="1">
    <source>
        <dbReference type="Pfam" id="PF00561"/>
    </source>
</evidence>
<dbReference type="Proteomes" id="UP001500908">
    <property type="component" value="Unassembled WGS sequence"/>
</dbReference>
<dbReference type="GO" id="GO:0016787">
    <property type="term" value="F:hydrolase activity"/>
    <property type="evidence" value="ECO:0007669"/>
    <property type="project" value="UniProtKB-KW"/>
</dbReference>
<accession>A0ABP7GM75</accession>
<evidence type="ECO:0000313" key="3">
    <source>
        <dbReference type="Proteomes" id="UP001500908"/>
    </source>
</evidence>